<dbReference type="EMBL" id="GIFC01002666">
    <property type="protein sequence ID" value="MXU84749.1"/>
    <property type="molecule type" value="Transcribed_RNA"/>
</dbReference>
<evidence type="ECO:0000313" key="1">
    <source>
        <dbReference type="EMBL" id="MXU84749.1"/>
    </source>
</evidence>
<name>A0A6B0TX83_IXORI</name>
<proteinExistence type="predicted"/>
<sequence>MLLGTFQLKVAYATVIFTGKHTRGEGTFFALIAGAVIIHHAARTSHEGSERRKLAAEHPIFTGTRGRVFLLFTRALSFIMWF</sequence>
<reference evidence="1" key="1">
    <citation type="submission" date="2019-12" db="EMBL/GenBank/DDBJ databases">
        <title>An insight into the sialome of adult female Ixodes ricinus ticks feeding for 6 days.</title>
        <authorList>
            <person name="Perner J."/>
            <person name="Ribeiro J.M.C."/>
        </authorList>
    </citation>
    <scope>NUCLEOTIDE SEQUENCE</scope>
    <source>
        <strain evidence="1">Semi-engorged</strain>
        <tissue evidence="1">Salivary glands</tissue>
    </source>
</reference>
<accession>A0A6B0TX83</accession>
<protein>
    <submittedName>
        <fullName evidence="1">Uncharacterized protein</fullName>
    </submittedName>
</protein>
<organism evidence="1">
    <name type="scientific">Ixodes ricinus</name>
    <name type="common">Common tick</name>
    <name type="synonym">Acarus ricinus</name>
    <dbReference type="NCBI Taxonomy" id="34613"/>
    <lineage>
        <taxon>Eukaryota</taxon>
        <taxon>Metazoa</taxon>
        <taxon>Ecdysozoa</taxon>
        <taxon>Arthropoda</taxon>
        <taxon>Chelicerata</taxon>
        <taxon>Arachnida</taxon>
        <taxon>Acari</taxon>
        <taxon>Parasitiformes</taxon>
        <taxon>Ixodida</taxon>
        <taxon>Ixodoidea</taxon>
        <taxon>Ixodidae</taxon>
        <taxon>Ixodinae</taxon>
        <taxon>Ixodes</taxon>
    </lineage>
</organism>
<dbReference type="AlphaFoldDB" id="A0A6B0TX83"/>